<comment type="caution">
    <text evidence="2">The sequence shown here is derived from an EMBL/GenBank/DDBJ whole genome shotgun (WGS) entry which is preliminary data.</text>
</comment>
<keyword evidence="3" id="KW-1185">Reference proteome</keyword>
<reference evidence="2 3" key="1">
    <citation type="submission" date="2021-01" db="EMBL/GenBank/DDBJ databases">
        <title>Whole genome shotgun sequence of Asanoa iriomotensis NBRC 100142.</title>
        <authorList>
            <person name="Komaki H."/>
            <person name="Tamura T."/>
        </authorList>
    </citation>
    <scope>NUCLEOTIDE SEQUENCE [LARGE SCALE GENOMIC DNA]</scope>
    <source>
        <strain evidence="2 3">NBRC 100142</strain>
    </source>
</reference>
<evidence type="ECO:0000313" key="3">
    <source>
        <dbReference type="Proteomes" id="UP000624325"/>
    </source>
</evidence>
<accession>A0ABQ4CFZ4</accession>
<evidence type="ECO:0000256" key="1">
    <source>
        <dbReference type="SAM" id="MobiDB-lite"/>
    </source>
</evidence>
<organism evidence="2 3">
    <name type="scientific">Asanoa iriomotensis</name>
    <dbReference type="NCBI Taxonomy" id="234613"/>
    <lineage>
        <taxon>Bacteria</taxon>
        <taxon>Bacillati</taxon>
        <taxon>Actinomycetota</taxon>
        <taxon>Actinomycetes</taxon>
        <taxon>Micromonosporales</taxon>
        <taxon>Micromonosporaceae</taxon>
        <taxon>Asanoa</taxon>
    </lineage>
</organism>
<evidence type="ECO:0000313" key="2">
    <source>
        <dbReference type="EMBL" id="GIF61699.1"/>
    </source>
</evidence>
<dbReference type="EMBL" id="BONC01000123">
    <property type="protein sequence ID" value="GIF61699.1"/>
    <property type="molecule type" value="Genomic_DNA"/>
</dbReference>
<gene>
    <name evidence="2" type="ORF">Air01nite_77940</name>
</gene>
<protein>
    <submittedName>
        <fullName evidence="2">Uncharacterized protein</fullName>
    </submittedName>
</protein>
<dbReference type="RefSeq" id="WP_203708514.1">
    <property type="nucleotide sequence ID" value="NZ_BAAALU010000018.1"/>
</dbReference>
<sequence>MTTLKTRVRVYSHTLLHQSQDRSGRWRIGYLADPADQPGQIRVSRAVAAQICRDLEQLRTEAIDDAMASAECYEDALAQADATLPRLHLAGEHLVADWRHVEGDSDALRSTGPDPDGRYTIGLGLDWRQVTANRCDAVRDDSTGLSPTSAAYEAYIGCFSDPTMALLDFAGRAGIAVAYLDRGAIEADSRPLTDDEWDRLTYQLDSYDQHVSDSGDLNAAFLDHIFAAAGVERFPDEDTDNTGATDAHRTGQ</sequence>
<name>A0ABQ4CFZ4_9ACTN</name>
<feature type="region of interest" description="Disordered" evidence="1">
    <location>
        <begin position="233"/>
        <end position="252"/>
    </location>
</feature>
<dbReference type="Proteomes" id="UP000624325">
    <property type="component" value="Unassembled WGS sequence"/>
</dbReference>
<proteinExistence type="predicted"/>